<evidence type="ECO:0000313" key="3">
    <source>
        <dbReference type="Proteomes" id="UP000217289"/>
    </source>
</evidence>
<accession>A0A250IJI4</accession>
<dbReference type="SUPFAM" id="SSF53474">
    <property type="entry name" value="alpha/beta-Hydrolases"/>
    <property type="match status" value="1"/>
</dbReference>
<gene>
    <name evidence="2" type="ORF">MEBOL_004835</name>
</gene>
<feature type="domain" description="Serine aminopeptidase S33" evidence="1">
    <location>
        <begin position="77"/>
        <end position="189"/>
    </location>
</feature>
<dbReference type="Gene3D" id="3.40.50.1820">
    <property type="entry name" value="alpha/beta hydrolase"/>
    <property type="match status" value="1"/>
</dbReference>
<dbReference type="InterPro" id="IPR022742">
    <property type="entry name" value="Hydrolase_4"/>
</dbReference>
<dbReference type="EMBL" id="CP022163">
    <property type="protein sequence ID" value="ATB31373.1"/>
    <property type="molecule type" value="Genomic_DNA"/>
</dbReference>
<dbReference type="PROSITE" id="PS51257">
    <property type="entry name" value="PROKAR_LIPOPROTEIN"/>
    <property type="match status" value="1"/>
</dbReference>
<keyword evidence="3" id="KW-1185">Reference proteome</keyword>
<reference evidence="2 3" key="1">
    <citation type="submission" date="2017-06" db="EMBL/GenBank/DDBJ databases">
        <authorList>
            <person name="Kim H.J."/>
            <person name="Triplett B.A."/>
        </authorList>
    </citation>
    <scope>NUCLEOTIDE SEQUENCE [LARGE SCALE GENOMIC DNA]</scope>
    <source>
        <strain evidence="2 3">DSM 14713</strain>
    </source>
</reference>
<organism evidence="2 3">
    <name type="scientific">Melittangium boletus DSM 14713</name>
    <dbReference type="NCBI Taxonomy" id="1294270"/>
    <lineage>
        <taxon>Bacteria</taxon>
        <taxon>Pseudomonadati</taxon>
        <taxon>Myxococcota</taxon>
        <taxon>Myxococcia</taxon>
        <taxon>Myxococcales</taxon>
        <taxon>Cystobacterineae</taxon>
        <taxon>Archangiaceae</taxon>
        <taxon>Melittangium</taxon>
    </lineage>
</organism>
<protein>
    <recommendedName>
        <fullName evidence="1">Serine aminopeptidase S33 domain-containing protein</fullName>
    </recommendedName>
</protein>
<dbReference type="PANTHER" id="PTHR12277">
    <property type="entry name" value="ALPHA/BETA HYDROLASE DOMAIN-CONTAINING PROTEIN"/>
    <property type="match status" value="1"/>
</dbReference>
<dbReference type="Pfam" id="PF12146">
    <property type="entry name" value="Hydrolase_4"/>
    <property type="match status" value="1"/>
</dbReference>
<dbReference type="KEGG" id="mbd:MEBOL_004835"/>
<dbReference type="AlphaFoldDB" id="A0A250IJI4"/>
<dbReference type="OrthoDB" id="9777090at2"/>
<dbReference type="RefSeq" id="WP_157775438.1">
    <property type="nucleotide sequence ID" value="NZ_CP022163.1"/>
</dbReference>
<dbReference type="InterPro" id="IPR029058">
    <property type="entry name" value="AB_hydrolase_fold"/>
</dbReference>
<name>A0A250IJI4_9BACT</name>
<dbReference type="Proteomes" id="UP000217289">
    <property type="component" value="Chromosome"/>
</dbReference>
<sequence length="286" mass="31041">MSRRILGCGVLLAAVGLGACYALDPFLYARVKVDHYSYSAEGGSPEESVPPESLEPVVLDVDGQVRLGAVYVKSPQQPPRAYVLYFHGICCNLDVHVDRPKRLANLGYDVLVFDYRGWGMSTDVPPTEEGLLADSRAALTWLSSRSGLPPERLLYYGRSFGTAVATQLAAHHPPAGLVLESPFSSVQGMVSDSSHMDLPASFVSEGAWDTEGRLRALEGVPLLLLHGTADDFVRPEFSARLYAVAHEPKRLVLVEGADHDNIPARMGSVAYEHTLSGFLAEIHTQP</sequence>
<evidence type="ECO:0000313" key="2">
    <source>
        <dbReference type="EMBL" id="ATB31373.1"/>
    </source>
</evidence>
<proteinExistence type="predicted"/>
<dbReference type="PANTHER" id="PTHR12277:SF81">
    <property type="entry name" value="PROTEIN ABHD13"/>
    <property type="match status" value="1"/>
</dbReference>
<evidence type="ECO:0000259" key="1">
    <source>
        <dbReference type="Pfam" id="PF12146"/>
    </source>
</evidence>